<dbReference type="SUPFAM" id="SSF54427">
    <property type="entry name" value="NTF2-like"/>
    <property type="match status" value="1"/>
</dbReference>
<name>A0A502L4A7_9GAMM</name>
<dbReference type="InterPro" id="IPR037401">
    <property type="entry name" value="SnoaL-like"/>
</dbReference>
<evidence type="ECO:0000313" key="4">
    <source>
        <dbReference type="Proteomes" id="UP000315303"/>
    </source>
</evidence>
<feature type="domain" description="SnoaL-like" evidence="2">
    <location>
        <begin position="31"/>
        <end position="143"/>
    </location>
</feature>
<evidence type="ECO:0000259" key="2">
    <source>
        <dbReference type="Pfam" id="PF13474"/>
    </source>
</evidence>
<feature type="chain" id="PRO_5021347884" evidence="1">
    <location>
        <begin position="22"/>
        <end position="168"/>
    </location>
</feature>
<dbReference type="AlphaFoldDB" id="A0A502L4A7"/>
<protein>
    <submittedName>
        <fullName evidence="3">DUF4440 domain-containing protein</fullName>
    </submittedName>
</protein>
<evidence type="ECO:0000313" key="3">
    <source>
        <dbReference type="EMBL" id="TPH15137.1"/>
    </source>
</evidence>
<organism evidence="3 4">
    <name type="scientific">Litorilituus lipolyticus</name>
    <dbReference type="NCBI Taxonomy" id="2491017"/>
    <lineage>
        <taxon>Bacteria</taxon>
        <taxon>Pseudomonadati</taxon>
        <taxon>Pseudomonadota</taxon>
        <taxon>Gammaproteobacteria</taxon>
        <taxon>Alteromonadales</taxon>
        <taxon>Colwelliaceae</taxon>
        <taxon>Litorilituus</taxon>
    </lineage>
</organism>
<dbReference type="Proteomes" id="UP000315303">
    <property type="component" value="Unassembled WGS sequence"/>
</dbReference>
<dbReference type="InterPro" id="IPR032710">
    <property type="entry name" value="NTF2-like_dom_sf"/>
</dbReference>
<gene>
    <name evidence="3" type="ORF">EPA86_09980</name>
</gene>
<dbReference type="RefSeq" id="WP_140603301.1">
    <property type="nucleotide sequence ID" value="NZ_SAWY01000020.1"/>
</dbReference>
<feature type="signal peptide" evidence="1">
    <location>
        <begin position="1"/>
        <end position="21"/>
    </location>
</feature>
<proteinExistence type="predicted"/>
<reference evidence="3 4" key="1">
    <citation type="submission" date="2019-01" db="EMBL/GenBank/DDBJ databases">
        <title>Litorilituus lipolytica sp. nov., isolated from intertidal sand of the Yellow Sea in China.</title>
        <authorList>
            <person name="Liu A."/>
        </authorList>
    </citation>
    <scope>NUCLEOTIDE SEQUENCE [LARGE SCALE GENOMIC DNA]</scope>
    <source>
        <strain evidence="3 4">RZ04</strain>
    </source>
</reference>
<dbReference type="EMBL" id="SAWY01000020">
    <property type="protein sequence ID" value="TPH15137.1"/>
    <property type="molecule type" value="Genomic_DNA"/>
</dbReference>
<comment type="caution">
    <text evidence="3">The sequence shown here is derived from an EMBL/GenBank/DDBJ whole genome shotgun (WGS) entry which is preliminary data.</text>
</comment>
<dbReference type="Pfam" id="PF13474">
    <property type="entry name" value="SnoaL_3"/>
    <property type="match status" value="1"/>
</dbReference>
<sequence>MRNVIWLVAMLLLSIPVVTKAHSDKQAQIQVSNVLDGFHKAAAIGDGATYFNLLSDDAVFLGTDASERWSKDEFKKYAMPAFADGEGWLYTMKERHIEFIAQGSVAIFDEIVYNEKYGRCRGTGVLEKTKQGWKIKQYNLTFTVPNGVATQVIKQIKLYEQQPITKEQ</sequence>
<dbReference type="OrthoDB" id="271716at2"/>
<keyword evidence="4" id="KW-1185">Reference proteome</keyword>
<dbReference type="Gene3D" id="3.10.450.50">
    <property type="match status" value="1"/>
</dbReference>
<keyword evidence="1" id="KW-0732">Signal</keyword>
<evidence type="ECO:0000256" key="1">
    <source>
        <dbReference type="SAM" id="SignalP"/>
    </source>
</evidence>
<accession>A0A502L4A7</accession>